<dbReference type="CDD" id="cd01061">
    <property type="entry name" value="RNase_T2_euk"/>
    <property type="match status" value="1"/>
</dbReference>
<evidence type="ECO:0000313" key="8">
    <source>
        <dbReference type="Proteomes" id="UP000719766"/>
    </source>
</evidence>
<feature type="chain" id="PRO_5040300334" description="ribonuclease T2" evidence="6">
    <location>
        <begin position="19"/>
        <end position="310"/>
    </location>
</feature>
<dbReference type="InterPro" id="IPR018188">
    <property type="entry name" value="RNase_T2_His_AS_1"/>
</dbReference>
<dbReference type="GO" id="GO:0033897">
    <property type="term" value="F:ribonuclease T2 activity"/>
    <property type="evidence" value="ECO:0007669"/>
    <property type="project" value="UniProtKB-EC"/>
</dbReference>
<dbReference type="InterPro" id="IPR033130">
    <property type="entry name" value="RNase_T2_His_AS_2"/>
</dbReference>
<comment type="caution">
    <text evidence="7">The sequence shown here is derived from an EMBL/GenBank/DDBJ whole genome shotgun (WGS) entry which is preliminary data.</text>
</comment>
<evidence type="ECO:0000313" key="7">
    <source>
        <dbReference type="EMBL" id="KAG1793825.1"/>
    </source>
</evidence>
<protein>
    <recommendedName>
        <fullName evidence="2">ribonuclease T2</fullName>
        <ecNumber evidence="2">4.6.1.19</ecNumber>
    </recommendedName>
</protein>
<keyword evidence="8" id="KW-1185">Reference proteome</keyword>
<dbReference type="PANTHER" id="PTHR11240:SF17">
    <property type="entry name" value="RIBONUCLEASE T2"/>
    <property type="match status" value="1"/>
</dbReference>
<comment type="similarity">
    <text evidence="1 5">Belongs to the RNase T2 family.</text>
</comment>
<evidence type="ECO:0000256" key="5">
    <source>
        <dbReference type="RuleBase" id="RU004328"/>
    </source>
</evidence>
<dbReference type="EC" id="4.6.1.19" evidence="2"/>
<dbReference type="GO" id="GO:0006401">
    <property type="term" value="P:RNA catabolic process"/>
    <property type="evidence" value="ECO:0007669"/>
    <property type="project" value="TreeGrafter"/>
</dbReference>
<dbReference type="AlphaFoldDB" id="A0A9P7ARV3"/>
<dbReference type="PROSITE" id="PS00530">
    <property type="entry name" value="RNASE_T2_1"/>
    <property type="match status" value="1"/>
</dbReference>
<dbReference type="SUPFAM" id="SSF55895">
    <property type="entry name" value="Ribonuclease Rh-like"/>
    <property type="match status" value="1"/>
</dbReference>
<name>A0A9P7ARV3_9AGAM</name>
<dbReference type="GeneID" id="64598852"/>
<dbReference type="GO" id="GO:0005576">
    <property type="term" value="C:extracellular region"/>
    <property type="evidence" value="ECO:0007669"/>
    <property type="project" value="TreeGrafter"/>
</dbReference>
<dbReference type="InterPro" id="IPR033697">
    <property type="entry name" value="Ribonuclease_T2_eukaryotic"/>
</dbReference>
<dbReference type="Gene3D" id="3.90.730.10">
    <property type="entry name" value="Ribonuclease T2-like"/>
    <property type="match status" value="1"/>
</dbReference>
<evidence type="ECO:0000256" key="4">
    <source>
        <dbReference type="PIRSR" id="PIRSR633697-1"/>
    </source>
</evidence>
<evidence type="ECO:0000256" key="2">
    <source>
        <dbReference type="ARBA" id="ARBA00012571"/>
    </source>
</evidence>
<keyword evidence="3" id="KW-1015">Disulfide bond</keyword>
<dbReference type="InterPro" id="IPR036430">
    <property type="entry name" value="RNase_T2-like_sf"/>
</dbReference>
<dbReference type="GO" id="GO:0003723">
    <property type="term" value="F:RNA binding"/>
    <property type="evidence" value="ECO:0007669"/>
    <property type="project" value="InterPro"/>
</dbReference>
<feature type="signal peptide" evidence="6">
    <location>
        <begin position="1"/>
        <end position="18"/>
    </location>
</feature>
<evidence type="ECO:0000256" key="1">
    <source>
        <dbReference type="ARBA" id="ARBA00007469"/>
    </source>
</evidence>
<sequence>MFKLSLISLATSVSIGHAEFLHPSRSTQNLFTTYPNIDACVGLPVQYSCENTTILTNSCCNVVQGGLVLQTQYWNTYTGLESQGQLLPQGSWGIHGLWPDNCDSSYDQYCDLSRQYDPAPSPSTLPDGTVVPPYQGPSVRTFIQDFGRYDLLKYMDTYWVNQGAPNEDFWAHEFSKHATCTSTFDVACYEPGYQEHKEVVNFYETVTKVFQMYPTYNILAATGIVPSNTTTYTLSQITNALYSQTGAVPYLGCFGSSGTILDEVWYFHHVLGTEQYGHFKTLNSTTPSSCAETGIWYYERTPTSERVVSY</sequence>
<accession>A0A9P7ARV3</accession>
<organism evidence="7 8">
    <name type="scientific">Suillus plorans</name>
    <dbReference type="NCBI Taxonomy" id="116603"/>
    <lineage>
        <taxon>Eukaryota</taxon>
        <taxon>Fungi</taxon>
        <taxon>Dikarya</taxon>
        <taxon>Basidiomycota</taxon>
        <taxon>Agaricomycotina</taxon>
        <taxon>Agaricomycetes</taxon>
        <taxon>Agaricomycetidae</taxon>
        <taxon>Boletales</taxon>
        <taxon>Suillineae</taxon>
        <taxon>Suillaceae</taxon>
        <taxon>Suillus</taxon>
    </lineage>
</organism>
<dbReference type="RefSeq" id="XP_041160130.1">
    <property type="nucleotide sequence ID" value="XM_041305088.1"/>
</dbReference>
<dbReference type="OrthoDB" id="435754at2759"/>
<evidence type="ECO:0000256" key="6">
    <source>
        <dbReference type="SAM" id="SignalP"/>
    </source>
</evidence>
<proteinExistence type="inferred from homology"/>
<dbReference type="PANTHER" id="PTHR11240">
    <property type="entry name" value="RIBONUCLEASE T2"/>
    <property type="match status" value="1"/>
</dbReference>
<feature type="active site" evidence="4">
    <location>
        <position position="95"/>
    </location>
</feature>
<dbReference type="PROSITE" id="PS00531">
    <property type="entry name" value="RNASE_T2_2"/>
    <property type="match status" value="1"/>
</dbReference>
<reference evidence="7" key="1">
    <citation type="journal article" date="2020" name="New Phytol.">
        <title>Comparative genomics reveals dynamic genome evolution in host specialist ectomycorrhizal fungi.</title>
        <authorList>
            <person name="Lofgren L.A."/>
            <person name="Nguyen N.H."/>
            <person name="Vilgalys R."/>
            <person name="Ruytinx J."/>
            <person name="Liao H.L."/>
            <person name="Branco S."/>
            <person name="Kuo A."/>
            <person name="LaButti K."/>
            <person name="Lipzen A."/>
            <person name="Andreopoulos W."/>
            <person name="Pangilinan J."/>
            <person name="Riley R."/>
            <person name="Hundley H."/>
            <person name="Na H."/>
            <person name="Barry K."/>
            <person name="Grigoriev I.V."/>
            <person name="Stajich J.E."/>
            <person name="Kennedy P.G."/>
        </authorList>
    </citation>
    <scope>NUCLEOTIDE SEQUENCE</scope>
    <source>
        <strain evidence="7">S12</strain>
    </source>
</reference>
<dbReference type="EMBL" id="JABBWE010000028">
    <property type="protein sequence ID" value="KAG1793825.1"/>
    <property type="molecule type" value="Genomic_DNA"/>
</dbReference>
<evidence type="ECO:0000256" key="3">
    <source>
        <dbReference type="ARBA" id="ARBA00023157"/>
    </source>
</evidence>
<feature type="active site" evidence="4">
    <location>
        <position position="177"/>
    </location>
</feature>
<keyword evidence="6" id="KW-0732">Signal</keyword>
<dbReference type="Pfam" id="PF00445">
    <property type="entry name" value="Ribonuclease_T2"/>
    <property type="match status" value="1"/>
</dbReference>
<dbReference type="Proteomes" id="UP000719766">
    <property type="component" value="Unassembled WGS sequence"/>
</dbReference>
<feature type="active site" evidence="4">
    <location>
        <position position="173"/>
    </location>
</feature>
<dbReference type="InterPro" id="IPR001568">
    <property type="entry name" value="RNase_T2-like"/>
</dbReference>
<gene>
    <name evidence="7" type="ORF">HD556DRAFT_1432092</name>
</gene>